<dbReference type="GO" id="GO:0000462">
    <property type="term" value="P:maturation of SSU-rRNA from tricistronic rRNA transcript (SSU-rRNA, 5.8S rRNA, LSU-rRNA)"/>
    <property type="evidence" value="ECO:0007669"/>
    <property type="project" value="TreeGrafter"/>
</dbReference>
<dbReference type="PANTHER" id="PTHR44267">
    <property type="entry name" value="WD REPEAT-CONTAINING PROTEIN 43"/>
    <property type="match status" value="1"/>
</dbReference>
<evidence type="ECO:0000256" key="4">
    <source>
        <dbReference type="SAM" id="MobiDB-lite"/>
    </source>
</evidence>
<feature type="compositionally biased region" description="Acidic residues" evidence="4">
    <location>
        <begin position="189"/>
        <end position="210"/>
    </location>
</feature>
<evidence type="ECO:0000256" key="2">
    <source>
        <dbReference type="ARBA" id="ARBA00023242"/>
    </source>
</evidence>
<evidence type="ECO:0000256" key="3">
    <source>
        <dbReference type="ARBA" id="ARBA00038335"/>
    </source>
</evidence>
<dbReference type="PANTHER" id="PTHR44267:SF1">
    <property type="entry name" value="WD REPEAT-CONTAINING PROTEIN 43"/>
    <property type="match status" value="1"/>
</dbReference>
<keyword evidence="7" id="KW-1185">Reference proteome</keyword>
<comment type="similarity">
    <text evidence="3">Belongs to the UTP5 family.</text>
</comment>
<feature type="domain" description="Small-subunit processome Utp12" evidence="5">
    <location>
        <begin position="57"/>
        <end position="158"/>
    </location>
</feature>
<keyword evidence="2" id="KW-0539">Nucleus</keyword>
<reference evidence="6" key="2">
    <citation type="submission" date="2023-04" db="EMBL/GenBank/DDBJ databases">
        <authorList>
            <person name="Bruccoleri R.E."/>
            <person name="Oakeley E.J."/>
            <person name="Faust A.-M."/>
            <person name="Dessus-Babus S."/>
            <person name="Altorfer M."/>
            <person name="Burckhardt D."/>
            <person name="Oertli M."/>
            <person name="Naumann U."/>
            <person name="Petersen F."/>
            <person name="Wong J."/>
        </authorList>
    </citation>
    <scope>NUCLEOTIDE SEQUENCE</scope>
    <source>
        <strain evidence="6">GSM-AAB239-AS_SAM_17_03QT</strain>
        <tissue evidence="6">Leaf</tissue>
    </source>
</reference>
<evidence type="ECO:0000313" key="6">
    <source>
        <dbReference type="EMBL" id="KAJ6846906.1"/>
    </source>
</evidence>
<dbReference type="InterPro" id="IPR052414">
    <property type="entry name" value="U3_snoRNA-assoc_WDR"/>
</dbReference>
<proteinExistence type="inferred from homology"/>
<dbReference type="GO" id="GO:0005730">
    <property type="term" value="C:nucleolus"/>
    <property type="evidence" value="ECO:0007669"/>
    <property type="project" value="TreeGrafter"/>
</dbReference>
<accession>A0AAX6I0U3</accession>
<feature type="region of interest" description="Disordered" evidence="4">
    <location>
        <begin position="165"/>
        <end position="226"/>
    </location>
</feature>
<name>A0AAX6I0U3_IRIPA</name>
<feature type="region of interest" description="Disordered" evidence="4">
    <location>
        <begin position="20"/>
        <end position="41"/>
    </location>
</feature>
<dbReference type="Proteomes" id="UP001140949">
    <property type="component" value="Unassembled WGS sequence"/>
</dbReference>
<gene>
    <name evidence="6" type="ORF">M6B38_283865</name>
</gene>
<dbReference type="EMBL" id="JANAVB010005597">
    <property type="protein sequence ID" value="KAJ6846906.1"/>
    <property type="molecule type" value="Genomic_DNA"/>
</dbReference>
<sequence length="226" mass="24338">MGGEADANEPTMVEKLASLAAAEEEKVEQKPSSSVPVMPPSADSVHVRLKQALHTDDHSVLLQCLYTTDEKVISNTISHLTPADVLKLLNSLVCITRLRGAVLVCVLPWLESILSQHASSITSQELSLSVLNSLHQIIQSRISALESAIQLSTCLDVLSVQNQVNEAEDESTGPTIIYEDSDSGSGSDSGEEDDDDDSMDTEEEEEELGDFIDSPHDSDGSEVMSD</sequence>
<protein>
    <submittedName>
        <fullName evidence="6">WD repeat-containing protein 43-like</fullName>
    </submittedName>
</protein>
<dbReference type="Pfam" id="PF04003">
    <property type="entry name" value="Utp12"/>
    <property type="match status" value="1"/>
</dbReference>
<reference evidence="6" key="1">
    <citation type="journal article" date="2023" name="GigaByte">
        <title>Genome assembly of the bearded iris, Iris pallida Lam.</title>
        <authorList>
            <person name="Bruccoleri R.E."/>
            <person name="Oakeley E.J."/>
            <person name="Faust A.M.E."/>
            <person name="Altorfer M."/>
            <person name="Dessus-Babus S."/>
            <person name="Burckhardt D."/>
            <person name="Oertli M."/>
            <person name="Naumann U."/>
            <person name="Petersen F."/>
            <person name="Wong J."/>
        </authorList>
    </citation>
    <scope>NUCLEOTIDE SEQUENCE</scope>
    <source>
        <strain evidence="6">GSM-AAB239-AS_SAM_17_03QT</strain>
    </source>
</reference>
<evidence type="ECO:0000256" key="1">
    <source>
        <dbReference type="ARBA" id="ARBA00004123"/>
    </source>
</evidence>
<dbReference type="AlphaFoldDB" id="A0AAX6I0U3"/>
<comment type="caution">
    <text evidence="6">The sequence shown here is derived from an EMBL/GenBank/DDBJ whole genome shotgun (WGS) entry which is preliminary data.</text>
</comment>
<comment type="subcellular location">
    <subcellularLocation>
        <location evidence="1">Nucleus</location>
    </subcellularLocation>
</comment>
<evidence type="ECO:0000259" key="5">
    <source>
        <dbReference type="Pfam" id="PF04003"/>
    </source>
</evidence>
<organism evidence="6 7">
    <name type="scientific">Iris pallida</name>
    <name type="common">Sweet iris</name>
    <dbReference type="NCBI Taxonomy" id="29817"/>
    <lineage>
        <taxon>Eukaryota</taxon>
        <taxon>Viridiplantae</taxon>
        <taxon>Streptophyta</taxon>
        <taxon>Embryophyta</taxon>
        <taxon>Tracheophyta</taxon>
        <taxon>Spermatophyta</taxon>
        <taxon>Magnoliopsida</taxon>
        <taxon>Liliopsida</taxon>
        <taxon>Asparagales</taxon>
        <taxon>Iridaceae</taxon>
        <taxon>Iridoideae</taxon>
        <taxon>Irideae</taxon>
        <taxon>Iris</taxon>
    </lineage>
</organism>
<evidence type="ECO:0000313" key="7">
    <source>
        <dbReference type="Proteomes" id="UP001140949"/>
    </source>
</evidence>
<dbReference type="InterPro" id="IPR007148">
    <property type="entry name" value="SSU_processome_Utp12"/>
</dbReference>